<dbReference type="OrthoDB" id="5376287at2759"/>
<evidence type="ECO:0000313" key="4">
    <source>
        <dbReference type="Proteomes" id="UP000887226"/>
    </source>
</evidence>
<dbReference type="SMART" id="SM00066">
    <property type="entry name" value="GAL4"/>
    <property type="match status" value="1"/>
</dbReference>
<organism evidence="3 4">
    <name type="scientific">Calycina marina</name>
    <dbReference type="NCBI Taxonomy" id="1763456"/>
    <lineage>
        <taxon>Eukaryota</taxon>
        <taxon>Fungi</taxon>
        <taxon>Dikarya</taxon>
        <taxon>Ascomycota</taxon>
        <taxon>Pezizomycotina</taxon>
        <taxon>Leotiomycetes</taxon>
        <taxon>Helotiales</taxon>
        <taxon>Pezizellaceae</taxon>
        <taxon>Calycina</taxon>
    </lineage>
</organism>
<evidence type="ECO:0000259" key="2">
    <source>
        <dbReference type="PROSITE" id="PS50048"/>
    </source>
</evidence>
<name>A0A9P7Z7M4_9HELO</name>
<dbReference type="Pfam" id="PF00172">
    <property type="entry name" value="Zn_clus"/>
    <property type="match status" value="1"/>
</dbReference>
<feature type="domain" description="Zn(2)-C6 fungal-type" evidence="2">
    <location>
        <begin position="8"/>
        <end position="38"/>
    </location>
</feature>
<sequence length="465" mass="52206">MRRTLQRSCTACAKSKHRCDLQTPKCSRCTERRSKCVYINQPLPTTTARPIASPGRLEMFMISSSTSVDPFDTYPATDLPRTRVQKLIFHFLSKITFQYYPWDLNPSSNPFFVSWWPLALADPALFYVSLQTACLDDEFHAKKGFPHSELLMRDAVSLIGRKIEDPELAFQDATTDAVVTMAAIEHGKGNYEVANMHVDAVKRMVRVRGGLAKVRSSSLLTSRMVPWVSMLVRQSPQFDRDEDFENVHGINPLPTQHLSTEMMSLVMLSDLIDMDLDMELKEVIINIRIVFRHSQLSTTPLSTVELQDLVGFVLHSILRLPHSDHAATLTECVRAALAIYMILLHGSTYYSHTAMLATIVLQLQRQLDGFLPTSAIPDALHIWLCSMGLVGSMGMDTHNWFAEKCLAASAVIIGIKWSAVIALLEEVVWLPDTMCDTMFHQAWLSILESNSGISSLEVSSTLTAR</sequence>
<evidence type="ECO:0000256" key="1">
    <source>
        <dbReference type="ARBA" id="ARBA00023242"/>
    </source>
</evidence>
<dbReference type="GO" id="GO:0000981">
    <property type="term" value="F:DNA-binding transcription factor activity, RNA polymerase II-specific"/>
    <property type="evidence" value="ECO:0007669"/>
    <property type="project" value="InterPro"/>
</dbReference>
<evidence type="ECO:0000313" key="3">
    <source>
        <dbReference type="EMBL" id="KAG9246865.1"/>
    </source>
</evidence>
<dbReference type="InterPro" id="IPR036864">
    <property type="entry name" value="Zn2-C6_fun-type_DNA-bd_sf"/>
</dbReference>
<dbReference type="GO" id="GO:0008270">
    <property type="term" value="F:zinc ion binding"/>
    <property type="evidence" value="ECO:0007669"/>
    <property type="project" value="InterPro"/>
</dbReference>
<protein>
    <recommendedName>
        <fullName evidence="2">Zn(2)-C6 fungal-type domain-containing protein</fullName>
    </recommendedName>
</protein>
<dbReference type="PROSITE" id="PS50048">
    <property type="entry name" value="ZN2_CY6_FUNGAL_2"/>
    <property type="match status" value="1"/>
</dbReference>
<dbReference type="PANTHER" id="PTHR37540:SF5">
    <property type="entry name" value="TRANSCRIPTION FACTOR DOMAIN-CONTAINING PROTEIN"/>
    <property type="match status" value="1"/>
</dbReference>
<reference evidence="3" key="1">
    <citation type="journal article" date="2021" name="IMA Fungus">
        <title>Genomic characterization of three marine fungi, including Emericellopsis atlantica sp. nov. with signatures of a generalist lifestyle and marine biomass degradation.</title>
        <authorList>
            <person name="Hagestad O.C."/>
            <person name="Hou L."/>
            <person name="Andersen J.H."/>
            <person name="Hansen E.H."/>
            <person name="Altermark B."/>
            <person name="Li C."/>
            <person name="Kuhnert E."/>
            <person name="Cox R.J."/>
            <person name="Crous P.W."/>
            <person name="Spatafora J.W."/>
            <person name="Lail K."/>
            <person name="Amirebrahimi M."/>
            <person name="Lipzen A."/>
            <person name="Pangilinan J."/>
            <person name="Andreopoulos W."/>
            <person name="Hayes R.D."/>
            <person name="Ng V."/>
            <person name="Grigoriev I.V."/>
            <person name="Jackson S.A."/>
            <person name="Sutton T.D.S."/>
            <person name="Dobson A.D.W."/>
            <person name="Rama T."/>
        </authorList>
    </citation>
    <scope>NUCLEOTIDE SEQUENCE</scope>
    <source>
        <strain evidence="3">TRa3180A</strain>
    </source>
</reference>
<dbReference type="AlphaFoldDB" id="A0A9P7Z7M4"/>
<keyword evidence="1" id="KW-0539">Nucleus</keyword>
<dbReference type="Gene3D" id="4.10.240.10">
    <property type="entry name" value="Zn(2)-C6 fungal-type DNA-binding domain"/>
    <property type="match status" value="1"/>
</dbReference>
<dbReference type="PROSITE" id="PS00463">
    <property type="entry name" value="ZN2_CY6_FUNGAL_1"/>
    <property type="match status" value="1"/>
</dbReference>
<comment type="caution">
    <text evidence="3">The sequence shown here is derived from an EMBL/GenBank/DDBJ whole genome shotgun (WGS) entry which is preliminary data.</text>
</comment>
<accession>A0A9P7Z7M4</accession>
<keyword evidence="4" id="KW-1185">Reference proteome</keyword>
<dbReference type="InterPro" id="IPR001138">
    <property type="entry name" value="Zn2Cys6_DnaBD"/>
</dbReference>
<dbReference type="Proteomes" id="UP000887226">
    <property type="component" value="Unassembled WGS sequence"/>
</dbReference>
<dbReference type="PANTHER" id="PTHR37540">
    <property type="entry name" value="TRANSCRIPTION FACTOR (ACR-2), PUTATIVE-RELATED-RELATED"/>
    <property type="match status" value="1"/>
</dbReference>
<gene>
    <name evidence="3" type="ORF">BJ878DRAFT_250331</name>
</gene>
<dbReference type="CDD" id="cd00067">
    <property type="entry name" value="GAL4"/>
    <property type="match status" value="1"/>
</dbReference>
<dbReference type="SUPFAM" id="SSF57701">
    <property type="entry name" value="Zn2/Cys6 DNA-binding domain"/>
    <property type="match status" value="1"/>
</dbReference>
<dbReference type="EMBL" id="MU253790">
    <property type="protein sequence ID" value="KAG9246865.1"/>
    <property type="molecule type" value="Genomic_DNA"/>
</dbReference>
<proteinExistence type="predicted"/>